<evidence type="ECO:0000259" key="8">
    <source>
        <dbReference type="PROSITE" id="PS50887"/>
    </source>
</evidence>
<protein>
    <submittedName>
        <fullName evidence="9">Diguanylate cyclase DosC</fullName>
        <ecNumber evidence="9">2.7.7.65</ecNumber>
    </submittedName>
</protein>
<dbReference type="PROSITE" id="PS51257">
    <property type="entry name" value="PROKAR_LIPOPROTEIN"/>
    <property type="match status" value="1"/>
</dbReference>
<feature type="transmembrane region" description="Helical" evidence="7">
    <location>
        <begin position="262"/>
        <end position="286"/>
    </location>
</feature>
<dbReference type="NCBIfam" id="TIGR00254">
    <property type="entry name" value="GGDEF"/>
    <property type="match status" value="1"/>
</dbReference>
<dbReference type="PANTHER" id="PTHR45138:SF9">
    <property type="entry name" value="DIGUANYLATE CYCLASE DGCM-RELATED"/>
    <property type="match status" value="1"/>
</dbReference>
<accession>A0A168Q997</accession>
<evidence type="ECO:0000313" key="12">
    <source>
        <dbReference type="Proteomes" id="UP000093694"/>
    </source>
</evidence>
<evidence type="ECO:0000256" key="1">
    <source>
        <dbReference type="ARBA" id="ARBA00004651"/>
    </source>
</evidence>
<dbReference type="RefSeq" id="WP_063602239.1">
    <property type="nucleotide sequence ID" value="NZ_LITQ01000035.1"/>
</dbReference>
<dbReference type="Gene3D" id="3.30.70.270">
    <property type="match status" value="1"/>
</dbReference>
<dbReference type="SMART" id="SM00267">
    <property type="entry name" value="GGDEF"/>
    <property type="match status" value="1"/>
</dbReference>
<keyword evidence="2" id="KW-1003">Cell membrane</keyword>
<evidence type="ECO:0000256" key="3">
    <source>
        <dbReference type="ARBA" id="ARBA00022692"/>
    </source>
</evidence>
<dbReference type="EMBL" id="LROR01000052">
    <property type="protein sequence ID" value="OBR93561.1"/>
    <property type="molecule type" value="Genomic_DNA"/>
</dbReference>
<evidence type="ECO:0000313" key="11">
    <source>
        <dbReference type="Proteomes" id="UP000077384"/>
    </source>
</evidence>
<dbReference type="EC" id="2.7.7.65" evidence="9"/>
<dbReference type="Proteomes" id="UP000077384">
    <property type="component" value="Unassembled WGS sequence"/>
</dbReference>
<gene>
    <name evidence="9" type="primary">dosC_2</name>
    <name evidence="10" type="ORF">CLCOS_23240</name>
    <name evidence="9" type="ORF">WX73_02562</name>
</gene>
<keyword evidence="6" id="KW-0175">Coiled coil</keyword>
<evidence type="ECO:0000256" key="5">
    <source>
        <dbReference type="ARBA" id="ARBA00023136"/>
    </source>
</evidence>
<dbReference type="Gene3D" id="3.30.450.20">
    <property type="entry name" value="PAS domain"/>
    <property type="match status" value="2"/>
</dbReference>
<evidence type="ECO:0000313" key="10">
    <source>
        <dbReference type="EMBL" id="OBR93561.1"/>
    </source>
</evidence>
<dbReference type="CDD" id="cd18774">
    <property type="entry name" value="PDC2_HK_sensor"/>
    <property type="match status" value="1"/>
</dbReference>
<dbReference type="GO" id="GO:0043709">
    <property type="term" value="P:cell adhesion involved in single-species biofilm formation"/>
    <property type="evidence" value="ECO:0007669"/>
    <property type="project" value="TreeGrafter"/>
</dbReference>
<dbReference type="InterPro" id="IPR033479">
    <property type="entry name" value="dCache_1"/>
</dbReference>
<evidence type="ECO:0000256" key="2">
    <source>
        <dbReference type="ARBA" id="ARBA00022475"/>
    </source>
</evidence>
<name>A0A168Q997_9CLOT</name>
<dbReference type="AlphaFoldDB" id="A0A168Q997"/>
<keyword evidence="9" id="KW-0808">Transferase</keyword>
<dbReference type="Pfam" id="PF02743">
    <property type="entry name" value="dCache_1"/>
    <property type="match status" value="1"/>
</dbReference>
<feature type="coiled-coil region" evidence="6">
    <location>
        <begin position="324"/>
        <end position="351"/>
    </location>
</feature>
<dbReference type="CDD" id="cd12914">
    <property type="entry name" value="PDC1_DGC_like"/>
    <property type="match status" value="1"/>
</dbReference>
<keyword evidence="5 7" id="KW-0472">Membrane</keyword>
<dbReference type="InterPro" id="IPR029787">
    <property type="entry name" value="Nucleotide_cyclase"/>
</dbReference>
<reference evidence="10 12" key="2">
    <citation type="journal article" date="2016" name="Front. Microbiol.">
        <title>Industrial Acetogenic Biocatalysts: A Comparative Metabolic and Genomic Analysis.</title>
        <authorList>
            <person name="Bengelsdorf F."/>
            <person name="Poehlein A."/>
            <person name="Sonja S."/>
            <person name="Erz C."/>
            <person name="Hummel T."/>
            <person name="Hoffmeister S."/>
            <person name="Daniel R."/>
            <person name="Durre P."/>
        </authorList>
    </citation>
    <scope>NUCLEOTIDE SEQUENCE [LARGE SCALE GENOMIC DNA]</scope>
    <source>
        <strain evidence="10 12">PTA-10522</strain>
    </source>
</reference>
<dbReference type="InterPro" id="IPR043128">
    <property type="entry name" value="Rev_trsase/Diguanyl_cyclase"/>
</dbReference>
<comment type="subcellular location">
    <subcellularLocation>
        <location evidence="1">Cell membrane</location>
        <topology evidence="1">Multi-pass membrane protein</topology>
    </subcellularLocation>
</comment>
<evidence type="ECO:0000256" key="7">
    <source>
        <dbReference type="SAM" id="Phobius"/>
    </source>
</evidence>
<dbReference type="PANTHER" id="PTHR45138">
    <property type="entry name" value="REGULATORY COMPONENTS OF SENSORY TRANSDUCTION SYSTEM"/>
    <property type="match status" value="1"/>
</dbReference>
<keyword evidence="3 7" id="KW-0812">Transmembrane</keyword>
<reference evidence="9 11" key="1">
    <citation type="journal article" date="2015" name="Biotechnol. Bioeng.">
        <title>Genome sequence and phenotypic characterization of Caulobacter segnis.</title>
        <authorList>
            <person name="Patel S."/>
            <person name="Fletcher B."/>
            <person name="Scott D.C."/>
            <person name="Ely B."/>
        </authorList>
    </citation>
    <scope>NUCLEOTIDE SEQUENCE [LARGE SCALE GENOMIC DNA]</scope>
    <source>
        <strain evidence="9 11">PS02</strain>
    </source>
</reference>
<evidence type="ECO:0000256" key="6">
    <source>
        <dbReference type="SAM" id="Coils"/>
    </source>
</evidence>
<dbReference type="PATRIC" id="fig|1705578.3.peg.2826"/>
<dbReference type="InterPro" id="IPR050469">
    <property type="entry name" value="Diguanylate_Cyclase"/>
</dbReference>
<dbReference type="InterPro" id="IPR000160">
    <property type="entry name" value="GGDEF_dom"/>
</dbReference>
<feature type="domain" description="GGDEF" evidence="8">
    <location>
        <begin position="376"/>
        <end position="500"/>
    </location>
</feature>
<sequence>MKFLYKLILVLGILIALSCFVQFVVFNKFFISNTNSLLLSTNEKASKDVSMQLMENFNKIQNLVKTVAENEEIRENQELLNKFNEIIPEVDAVTILNSKGDILRMYGNIHSPGVSNLAYRDYFREAIHGNTYISNVFKIASGTKVVVISVPIVKDGSIDGVVVGIVKLQGTSLASMFDNKEFGRSGYISILDSHGYVVYHPNKERIGKKSIIFDKLQGKSGSKIMKDYSGEEQFVGFSKIPNLNWYVTVITPTADIMTSRNIVVYETFLGSVIVGILIILLGIYTIKRYSKPLDNLIFSFNALKAGKYKKIDSHNYGEEFQEMVIVYNSTIERLEKEYNDLEEAADIDSLTGAYNRRAFNNFLSTLNEEISNCSLGSVGVLLLDIDHFKELNDTSGHLAGDNVLKKLAEIMKSTAGDRSVFRFGGDEFAVVIRNISDERLLSIAEAIRLKCEETLNGCTVSIGAAKFPKDTYSIDKLIDFADKALYISKKSRNKVTIFVK</sequence>
<dbReference type="Proteomes" id="UP000093694">
    <property type="component" value="Unassembled WGS sequence"/>
</dbReference>
<dbReference type="GO" id="GO:0052621">
    <property type="term" value="F:diguanylate cyclase activity"/>
    <property type="evidence" value="ECO:0007669"/>
    <property type="project" value="UniProtKB-EC"/>
</dbReference>
<evidence type="ECO:0000256" key="4">
    <source>
        <dbReference type="ARBA" id="ARBA00022989"/>
    </source>
</evidence>
<dbReference type="CDD" id="cd01949">
    <property type="entry name" value="GGDEF"/>
    <property type="match status" value="1"/>
</dbReference>
<proteinExistence type="predicted"/>
<keyword evidence="4 7" id="KW-1133">Transmembrane helix</keyword>
<dbReference type="Pfam" id="PF00990">
    <property type="entry name" value="GGDEF"/>
    <property type="match status" value="1"/>
</dbReference>
<organism evidence="9 11">
    <name type="scientific">Clostridium coskatii</name>
    <dbReference type="NCBI Taxonomy" id="1705578"/>
    <lineage>
        <taxon>Bacteria</taxon>
        <taxon>Bacillati</taxon>
        <taxon>Bacillota</taxon>
        <taxon>Clostridia</taxon>
        <taxon>Eubacteriales</taxon>
        <taxon>Clostridiaceae</taxon>
        <taxon>Clostridium</taxon>
    </lineage>
</organism>
<comment type="caution">
    <text evidence="9">The sequence shown here is derived from an EMBL/GenBank/DDBJ whole genome shotgun (WGS) entry which is preliminary data.</text>
</comment>
<dbReference type="EMBL" id="LITQ01000035">
    <property type="protein sequence ID" value="OAA88798.1"/>
    <property type="molecule type" value="Genomic_DNA"/>
</dbReference>
<keyword evidence="9" id="KW-0548">Nucleotidyltransferase</keyword>
<dbReference type="PROSITE" id="PS50887">
    <property type="entry name" value="GGDEF"/>
    <property type="match status" value="1"/>
</dbReference>
<dbReference type="GO" id="GO:0005886">
    <property type="term" value="C:plasma membrane"/>
    <property type="evidence" value="ECO:0007669"/>
    <property type="project" value="UniProtKB-SubCell"/>
</dbReference>
<dbReference type="SUPFAM" id="SSF55073">
    <property type="entry name" value="Nucleotide cyclase"/>
    <property type="match status" value="1"/>
</dbReference>
<dbReference type="GO" id="GO:1902201">
    <property type="term" value="P:negative regulation of bacterial-type flagellum-dependent cell motility"/>
    <property type="evidence" value="ECO:0007669"/>
    <property type="project" value="TreeGrafter"/>
</dbReference>
<evidence type="ECO:0000313" key="9">
    <source>
        <dbReference type="EMBL" id="OAA88798.1"/>
    </source>
</evidence>
<keyword evidence="12" id="KW-1185">Reference proteome</keyword>